<dbReference type="EMBL" id="KZ989132">
    <property type="protein sequence ID" value="RKP27945.1"/>
    <property type="molecule type" value="Genomic_DNA"/>
</dbReference>
<dbReference type="SUPFAM" id="SSF57850">
    <property type="entry name" value="RING/U-box"/>
    <property type="match status" value="3"/>
</dbReference>
<keyword evidence="8" id="KW-0677">Repeat</keyword>
<evidence type="ECO:0000313" key="19">
    <source>
        <dbReference type="EMBL" id="RKP27945.1"/>
    </source>
</evidence>
<comment type="subcellular location">
    <subcellularLocation>
        <location evidence="2">Membrane</location>
        <topology evidence="2">Single-pass membrane protein</topology>
    </subcellularLocation>
</comment>
<sequence length="444" mass="49316">MSDEQDDEMTALKAIFDDAFEYGRNAAHEYTGKLTVSVNVPAEASILMAGSIESDGSRAGIITRSISALPPVTLFFTLAAAYPKGAAPQIAIACVWLSAQQRAELARQMHETWTHEPDVILFHCADLLQNVFDRISVAFPLVLADDVAEMVIEHDRAQQQQRFDATRHNCGICLEDKLGAVCYALSCGHVFCRACLTEFFALHINEGNVAAVQCPDHACIKFGAKLLDSDIVALVGHALHRRYSEIVEKRALDTDPSITWCPRRTCEGSAQKDAQYEKLAICRKCGYAFCFYCRRSWHGTGQFCAVDNHQRITREYSEASDEMKRYMELKYGASTLRRIVSDAEQVQETNRWLEENTTTCPTCHCSIQKAFGCNHMTCSVCGTHFCYLCGAYLTPNSVLDHFNVQGGRCGNRLFEDLGADPEQLFLDAYQEEAAAAAAVVDGLH</sequence>
<keyword evidence="12" id="KW-1133">Transmembrane helix</keyword>
<evidence type="ECO:0000259" key="17">
    <source>
        <dbReference type="PROSITE" id="PS50908"/>
    </source>
</evidence>
<dbReference type="InterPro" id="IPR016135">
    <property type="entry name" value="UBQ-conjugating_enzyme/RWD"/>
</dbReference>
<dbReference type="SMART" id="SM00184">
    <property type="entry name" value="RING"/>
    <property type="match status" value="2"/>
</dbReference>
<keyword evidence="7" id="KW-0479">Metal-binding</keyword>
<keyword evidence="10" id="KW-0833">Ubl conjugation pathway</keyword>
<feature type="domain" description="RING-type" evidence="16">
    <location>
        <begin position="170"/>
        <end position="217"/>
    </location>
</feature>
<dbReference type="Pfam" id="PF22191">
    <property type="entry name" value="IBR_1"/>
    <property type="match status" value="1"/>
</dbReference>
<dbReference type="InterPro" id="IPR017907">
    <property type="entry name" value="Znf_RING_CS"/>
</dbReference>
<dbReference type="InterPro" id="IPR002867">
    <property type="entry name" value="IBR_dom"/>
</dbReference>
<comment type="catalytic activity">
    <reaction evidence="1">
        <text>[E2 ubiquitin-conjugating enzyme]-S-ubiquitinyl-L-cysteine + [acceptor protein]-L-lysine = [E2 ubiquitin-conjugating enzyme]-L-cysteine + [acceptor protein]-N(6)-ubiquitinyl-L-lysine.</text>
        <dbReference type="EC" id="2.3.2.31"/>
    </reaction>
</comment>
<dbReference type="GO" id="GO:0016567">
    <property type="term" value="P:protein ubiquitination"/>
    <property type="evidence" value="ECO:0007669"/>
    <property type="project" value="InterPro"/>
</dbReference>
<evidence type="ECO:0000256" key="3">
    <source>
        <dbReference type="ARBA" id="ARBA00004906"/>
    </source>
</evidence>
<dbReference type="GO" id="GO:0008270">
    <property type="term" value="F:zinc ion binding"/>
    <property type="evidence" value="ECO:0007669"/>
    <property type="project" value="UniProtKB-KW"/>
</dbReference>
<feature type="domain" description="RWD" evidence="17">
    <location>
        <begin position="7"/>
        <end position="135"/>
    </location>
</feature>
<dbReference type="CDD" id="cd23820">
    <property type="entry name" value="RWD_RNF14"/>
    <property type="match status" value="1"/>
</dbReference>
<dbReference type="PROSITE" id="PS50089">
    <property type="entry name" value="ZF_RING_2"/>
    <property type="match status" value="1"/>
</dbReference>
<evidence type="ECO:0000256" key="9">
    <source>
        <dbReference type="ARBA" id="ARBA00022771"/>
    </source>
</evidence>
<dbReference type="PROSITE" id="PS00518">
    <property type="entry name" value="ZF_RING_1"/>
    <property type="match status" value="1"/>
</dbReference>
<dbReference type="CDD" id="cd20341">
    <property type="entry name" value="BRcat_RBR_RNF14"/>
    <property type="match status" value="1"/>
</dbReference>
<accession>A0A4P9Z5Y5</accession>
<evidence type="ECO:0000256" key="2">
    <source>
        <dbReference type="ARBA" id="ARBA00004167"/>
    </source>
</evidence>
<dbReference type="PROSITE" id="PS50908">
    <property type="entry name" value="RWD"/>
    <property type="match status" value="1"/>
</dbReference>
<protein>
    <recommendedName>
        <fullName evidence="4">RBR-type E3 ubiquitin transferase</fullName>
        <ecNumber evidence="4">2.3.2.31</ecNumber>
    </recommendedName>
</protein>
<dbReference type="CDD" id="cd20354">
    <property type="entry name" value="Rcat_RBR_RNF14"/>
    <property type="match status" value="1"/>
</dbReference>
<evidence type="ECO:0000256" key="5">
    <source>
        <dbReference type="ARBA" id="ARBA00022679"/>
    </source>
</evidence>
<keyword evidence="6" id="KW-0812">Transmembrane</keyword>
<evidence type="ECO:0000256" key="13">
    <source>
        <dbReference type="ARBA" id="ARBA00023136"/>
    </source>
</evidence>
<comment type="similarity">
    <text evidence="14">Belongs to the RBR family. RNF14 subfamily.</text>
</comment>
<keyword evidence="20" id="KW-1185">Reference proteome</keyword>
<dbReference type="InterPro" id="IPR031127">
    <property type="entry name" value="E3_UB_ligase_RBR"/>
</dbReference>
<evidence type="ECO:0000259" key="18">
    <source>
        <dbReference type="PROSITE" id="PS51873"/>
    </source>
</evidence>
<evidence type="ECO:0000256" key="10">
    <source>
        <dbReference type="ARBA" id="ARBA00022786"/>
    </source>
</evidence>
<evidence type="ECO:0000256" key="7">
    <source>
        <dbReference type="ARBA" id="ARBA00022723"/>
    </source>
</evidence>
<dbReference type="Gene3D" id="3.10.110.10">
    <property type="entry name" value="Ubiquitin Conjugating Enzyme"/>
    <property type="match status" value="1"/>
</dbReference>
<dbReference type="SMART" id="SM00647">
    <property type="entry name" value="IBR"/>
    <property type="match status" value="2"/>
</dbReference>
<dbReference type="Pfam" id="PF01485">
    <property type="entry name" value="IBR"/>
    <property type="match status" value="1"/>
</dbReference>
<dbReference type="Gene3D" id="3.30.40.10">
    <property type="entry name" value="Zinc/RING finger domain, C3HC4 (zinc finger)"/>
    <property type="match status" value="1"/>
</dbReference>
<proteinExistence type="inferred from homology"/>
<dbReference type="PANTHER" id="PTHR11685">
    <property type="entry name" value="RBR FAMILY RING FINGER AND IBR DOMAIN-CONTAINING"/>
    <property type="match status" value="1"/>
</dbReference>
<evidence type="ECO:0000256" key="8">
    <source>
        <dbReference type="ARBA" id="ARBA00022737"/>
    </source>
</evidence>
<keyword evidence="13" id="KW-0472">Membrane</keyword>
<dbReference type="GO" id="GO:0061630">
    <property type="term" value="F:ubiquitin protein ligase activity"/>
    <property type="evidence" value="ECO:0007669"/>
    <property type="project" value="UniProtKB-EC"/>
</dbReference>
<gene>
    <name evidence="19" type="ORF">SYNPS1DRAFT_26425</name>
</gene>
<dbReference type="InterPro" id="IPR006575">
    <property type="entry name" value="RWD_dom"/>
</dbReference>
<feature type="domain" description="RING-type" evidence="18">
    <location>
        <begin position="166"/>
        <end position="413"/>
    </location>
</feature>
<dbReference type="Proteomes" id="UP000278143">
    <property type="component" value="Unassembled WGS sequence"/>
</dbReference>
<comment type="pathway">
    <text evidence="3">Protein modification; protein ubiquitination.</text>
</comment>
<keyword evidence="5" id="KW-0808">Transferase</keyword>
<dbReference type="AlphaFoldDB" id="A0A4P9Z5Y5"/>
<evidence type="ECO:0000259" key="16">
    <source>
        <dbReference type="PROSITE" id="PS50089"/>
    </source>
</evidence>
<reference evidence="20" key="1">
    <citation type="journal article" date="2018" name="Nat. Microbiol.">
        <title>Leveraging single-cell genomics to expand the fungal tree of life.</title>
        <authorList>
            <person name="Ahrendt S.R."/>
            <person name="Quandt C.A."/>
            <person name="Ciobanu D."/>
            <person name="Clum A."/>
            <person name="Salamov A."/>
            <person name="Andreopoulos B."/>
            <person name="Cheng J.F."/>
            <person name="Woyke T."/>
            <person name="Pelin A."/>
            <person name="Henrissat B."/>
            <person name="Reynolds N.K."/>
            <person name="Benny G.L."/>
            <person name="Smith M.E."/>
            <person name="James T.Y."/>
            <person name="Grigoriev I.V."/>
        </authorList>
    </citation>
    <scope>NUCLEOTIDE SEQUENCE [LARGE SCALE GENOMIC DNA]</scope>
    <source>
        <strain evidence="20">Benny S71-1</strain>
    </source>
</reference>
<keyword evidence="11" id="KW-0862">Zinc</keyword>
<dbReference type="GO" id="GO:0005737">
    <property type="term" value="C:cytoplasm"/>
    <property type="evidence" value="ECO:0007669"/>
    <property type="project" value="UniProtKB-ARBA"/>
</dbReference>
<dbReference type="Pfam" id="PF05773">
    <property type="entry name" value="RWD"/>
    <property type="match status" value="1"/>
</dbReference>
<dbReference type="InterPro" id="IPR013083">
    <property type="entry name" value="Znf_RING/FYVE/PHD"/>
</dbReference>
<evidence type="ECO:0000256" key="14">
    <source>
        <dbReference type="ARBA" id="ARBA00044508"/>
    </source>
</evidence>
<dbReference type="Gene3D" id="1.20.120.1750">
    <property type="match status" value="1"/>
</dbReference>
<name>A0A4P9Z5Y5_9FUNG</name>
<dbReference type="InterPro" id="IPR001841">
    <property type="entry name" value="Znf_RING"/>
</dbReference>
<dbReference type="InterPro" id="IPR044066">
    <property type="entry name" value="TRIAD_supradom"/>
</dbReference>
<evidence type="ECO:0000256" key="15">
    <source>
        <dbReference type="PROSITE-ProRule" id="PRU00175"/>
    </source>
</evidence>
<evidence type="ECO:0000256" key="1">
    <source>
        <dbReference type="ARBA" id="ARBA00001798"/>
    </source>
</evidence>
<dbReference type="InterPro" id="IPR047548">
    <property type="entry name" value="Rcat_RBR_RNF14"/>
</dbReference>
<dbReference type="FunFam" id="3.30.40.10:FF:000051">
    <property type="entry name" value="RBR-type E3 ubiquitin transferase"/>
    <property type="match status" value="1"/>
</dbReference>
<evidence type="ECO:0000256" key="6">
    <source>
        <dbReference type="ARBA" id="ARBA00022692"/>
    </source>
</evidence>
<evidence type="ECO:0000256" key="12">
    <source>
        <dbReference type="ARBA" id="ARBA00022989"/>
    </source>
</evidence>
<organism evidence="19 20">
    <name type="scientific">Syncephalis pseudoplumigaleata</name>
    <dbReference type="NCBI Taxonomy" id="1712513"/>
    <lineage>
        <taxon>Eukaryota</taxon>
        <taxon>Fungi</taxon>
        <taxon>Fungi incertae sedis</taxon>
        <taxon>Zoopagomycota</taxon>
        <taxon>Zoopagomycotina</taxon>
        <taxon>Zoopagomycetes</taxon>
        <taxon>Zoopagales</taxon>
        <taxon>Piptocephalidaceae</taxon>
        <taxon>Syncephalis</taxon>
    </lineage>
</organism>
<evidence type="ECO:0000256" key="11">
    <source>
        <dbReference type="ARBA" id="ARBA00022833"/>
    </source>
</evidence>
<evidence type="ECO:0000256" key="4">
    <source>
        <dbReference type="ARBA" id="ARBA00012251"/>
    </source>
</evidence>
<keyword evidence="9 15" id="KW-0863">Zinc-finger</keyword>
<dbReference type="SUPFAM" id="SSF54495">
    <property type="entry name" value="UBC-like"/>
    <property type="match status" value="1"/>
</dbReference>
<dbReference type="EC" id="2.3.2.31" evidence="4"/>
<evidence type="ECO:0000313" key="20">
    <source>
        <dbReference type="Proteomes" id="UP000278143"/>
    </source>
</evidence>
<dbReference type="PROSITE" id="PS51873">
    <property type="entry name" value="TRIAD"/>
    <property type="match status" value="1"/>
</dbReference>
<dbReference type="OrthoDB" id="1431934at2759"/>
<dbReference type="GO" id="GO:0031090">
    <property type="term" value="C:organelle membrane"/>
    <property type="evidence" value="ECO:0007669"/>
    <property type="project" value="UniProtKB-ARBA"/>
</dbReference>